<dbReference type="SUPFAM" id="SSF48208">
    <property type="entry name" value="Six-hairpin glycosidases"/>
    <property type="match status" value="1"/>
</dbReference>
<name>A0A9X2F6B7_9BACT</name>
<dbReference type="Pfam" id="PF12215">
    <property type="entry name" value="Glyco_hydr_116N"/>
    <property type="match status" value="1"/>
</dbReference>
<evidence type="ECO:0000313" key="4">
    <source>
        <dbReference type="EMBL" id="MCO6042483.1"/>
    </source>
</evidence>
<evidence type="ECO:0000259" key="2">
    <source>
        <dbReference type="Pfam" id="PF04685"/>
    </source>
</evidence>
<dbReference type="PROSITE" id="PS51318">
    <property type="entry name" value="TAT"/>
    <property type="match status" value="1"/>
</dbReference>
<dbReference type="InterPro" id="IPR008928">
    <property type="entry name" value="6-hairpin_glycosidase_sf"/>
</dbReference>
<dbReference type="InterPro" id="IPR006311">
    <property type="entry name" value="TAT_signal"/>
</dbReference>
<dbReference type="Proteomes" id="UP001155241">
    <property type="component" value="Unassembled WGS sequence"/>
</dbReference>
<dbReference type="InterPro" id="IPR024462">
    <property type="entry name" value="GH116_N"/>
</dbReference>
<evidence type="ECO:0000256" key="1">
    <source>
        <dbReference type="SAM" id="MobiDB-lite"/>
    </source>
</evidence>
<feature type="region of interest" description="Disordered" evidence="1">
    <location>
        <begin position="347"/>
        <end position="380"/>
    </location>
</feature>
<dbReference type="InterPro" id="IPR052566">
    <property type="entry name" value="Non-lysos_glucosylceramidase"/>
</dbReference>
<dbReference type="EMBL" id="JAMXLR010000004">
    <property type="protein sequence ID" value="MCO6042483.1"/>
    <property type="molecule type" value="Genomic_DNA"/>
</dbReference>
<protein>
    <submittedName>
        <fullName evidence="4">Non-lysosomal glucosylceramidase</fullName>
    </submittedName>
</protein>
<dbReference type="InterPro" id="IPR012341">
    <property type="entry name" value="6hp_glycosidase-like_sf"/>
</dbReference>
<dbReference type="PANTHER" id="PTHR12654:SF0">
    <property type="entry name" value="NON-LYSOSOMAL GLUCOSYLCERAMIDASE"/>
    <property type="match status" value="1"/>
</dbReference>
<dbReference type="GO" id="GO:0005975">
    <property type="term" value="P:carbohydrate metabolic process"/>
    <property type="evidence" value="ECO:0007669"/>
    <property type="project" value="InterPro"/>
</dbReference>
<accession>A0A9X2F6B7</accession>
<organism evidence="4 5">
    <name type="scientific">Aeoliella straminimaris</name>
    <dbReference type="NCBI Taxonomy" id="2954799"/>
    <lineage>
        <taxon>Bacteria</taxon>
        <taxon>Pseudomonadati</taxon>
        <taxon>Planctomycetota</taxon>
        <taxon>Planctomycetia</taxon>
        <taxon>Pirellulales</taxon>
        <taxon>Lacipirellulaceae</taxon>
        <taxon>Aeoliella</taxon>
    </lineage>
</organism>
<dbReference type="AlphaFoldDB" id="A0A9X2F6B7"/>
<evidence type="ECO:0000259" key="3">
    <source>
        <dbReference type="Pfam" id="PF12215"/>
    </source>
</evidence>
<dbReference type="RefSeq" id="WP_252850585.1">
    <property type="nucleotide sequence ID" value="NZ_JAMXLR010000004.1"/>
</dbReference>
<keyword evidence="5" id="KW-1185">Reference proteome</keyword>
<comment type="caution">
    <text evidence="4">The sequence shown here is derived from an EMBL/GenBank/DDBJ whole genome shotgun (WGS) entry which is preliminary data.</text>
</comment>
<feature type="domain" description="Glycosyl-hydrolase family 116 N-terminal" evidence="3">
    <location>
        <begin position="81"/>
        <end position="351"/>
    </location>
</feature>
<dbReference type="InterPro" id="IPR006775">
    <property type="entry name" value="GH116_catalytic"/>
</dbReference>
<sequence>MSKRLAEDTNQTACESPSCGCGPLARREFVQVVSLGAVALTPAAIASARPAPAVDSSGRYVSRQQREYNGPYTGEYLDRVAMPIGGIGAGMFCLEGTGAISHVSLRNEMEVFNAPTCFAALCIKNDEGNVAKVLEGQVPEWKMFGRPGTGNGAGQSSHGFPRFENAEFVTRFPFGEIELSDEEIPLDVKITGWSPFTPGDADNSSLPVGSLEYTFTNNTDQPVECVFSYNSANFMAAGDDGDSIKAFPQGFLLSQQGTSRREDLAGDCAIYTDRPDTVVDHCWFRGGWFDSLTLAWENIAGARLLDNPPVDGGGRGASLFVPLSIAPGTSETVRLKFVWYVPNTRLRSGSSAEGSDPAFAAGPASGTAEGQQSVSGYEGGGLVNTFHPSGDGAVGTLTSPDFKLERKFLQFLIGGGNNTRSTMMQLLVAGKPVRTATGRDTEHLEWQSWDVSELQGQQAQLQIVDQATGGWGHINVDHIVQTDQVASSKDELADAIVIADFEGQDFGDWVATGPDPKPQQQPTERYHRPWYAGRFSDVKQVADYWNQNYDELHTASRRFSDTFYDTTLAPEVIEAVAANLTILKSPTVLRQADGRLWCWEGCSDSRGCCAGSCTHVWNYAQALCHLFPELERSLRETEFHESQSPEGHQTFRSALPIRPVAHNYHAASDGQLGGILKVYREWRISADTDWLQHMWPQVQESLDYCIQSWDPRHKGVLEEPHHNTYDIEYWGPDGHCTSFYLSALAAAVAMGQALGQDVSLYQQLVQKGTQFLEEELYDGEYFFHKIQVDGLDAKFRPITSSNNGPGYSELIEDLNQQGPKYQYGTGCLSDGVLGFWMAEVCGVEPTVDRDKLRSNLKAIHKYNFKPSLMDHANPQRPTYAFGHEGGLLLCTWPKGGQLSIPFVYSNEVWTGIEYQAASHMIMQGMVDEGLDIVRACRDRYDGRVRNPFNEFECGHWYARAMSSYALLQGLTGARYDAIDRTLYVNSQVGDFRSFLSTATGYGTVVLDGDKVSLEVTHGQIPVDQVIVAGKPTKLSS</sequence>
<dbReference type="PANTHER" id="PTHR12654">
    <property type="entry name" value="BILE ACID BETA-GLUCOSIDASE-RELATED"/>
    <property type="match status" value="1"/>
</dbReference>
<dbReference type="Pfam" id="PF04685">
    <property type="entry name" value="DUF608"/>
    <property type="match status" value="1"/>
</dbReference>
<feature type="domain" description="Glycosyl-hydrolase family 116 catalytic region" evidence="2">
    <location>
        <begin position="662"/>
        <end position="966"/>
    </location>
</feature>
<proteinExistence type="predicted"/>
<gene>
    <name evidence="4" type="ORF">NG895_01050</name>
</gene>
<reference evidence="4" key="1">
    <citation type="submission" date="2022-06" db="EMBL/GenBank/DDBJ databases">
        <title>Aeoliella straminimaris, a novel planctomycete from sediments.</title>
        <authorList>
            <person name="Vitorino I.R."/>
            <person name="Lage O.M."/>
        </authorList>
    </citation>
    <scope>NUCLEOTIDE SEQUENCE</scope>
    <source>
        <strain evidence="4">ICT_H6.2</strain>
    </source>
</reference>
<dbReference type="GO" id="GO:0004553">
    <property type="term" value="F:hydrolase activity, hydrolyzing O-glycosyl compounds"/>
    <property type="evidence" value="ECO:0007669"/>
    <property type="project" value="InterPro"/>
</dbReference>
<evidence type="ECO:0000313" key="5">
    <source>
        <dbReference type="Proteomes" id="UP001155241"/>
    </source>
</evidence>
<dbReference type="Gene3D" id="1.50.10.10">
    <property type="match status" value="1"/>
</dbReference>